<dbReference type="AlphaFoldDB" id="A0A7W6GPK0"/>
<dbReference type="Proteomes" id="UP000552757">
    <property type="component" value="Unassembled WGS sequence"/>
</dbReference>
<organism evidence="1 2">
    <name type="scientific">Sphingobium fontiphilum</name>
    <dbReference type="NCBI Taxonomy" id="944425"/>
    <lineage>
        <taxon>Bacteria</taxon>
        <taxon>Pseudomonadati</taxon>
        <taxon>Pseudomonadota</taxon>
        <taxon>Alphaproteobacteria</taxon>
        <taxon>Sphingomonadales</taxon>
        <taxon>Sphingomonadaceae</taxon>
        <taxon>Sphingobium</taxon>
    </lineage>
</organism>
<gene>
    <name evidence="1" type="ORF">GGR44_003137</name>
</gene>
<evidence type="ECO:0000313" key="2">
    <source>
        <dbReference type="Proteomes" id="UP000552757"/>
    </source>
</evidence>
<comment type="caution">
    <text evidence="1">The sequence shown here is derived from an EMBL/GenBank/DDBJ whole genome shotgun (WGS) entry which is preliminary data.</text>
</comment>
<reference evidence="1 2" key="1">
    <citation type="submission" date="2020-08" db="EMBL/GenBank/DDBJ databases">
        <title>Genomic Encyclopedia of Type Strains, Phase IV (KMG-IV): sequencing the most valuable type-strain genomes for metagenomic binning, comparative biology and taxonomic classification.</title>
        <authorList>
            <person name="Goeker M."/>
        </authorList>
    </citation>
    <scope>NUCLEOTIDE SEQUENCE [LARGE SCALE GENOMIC DNA]</scope>
    <source>
        <strain evidence="1 2">DSM 29348</strain>
    </source>
</reference>
<sequence length="292" mass="31749">MVDGSTESSDGNDYWSTVDESKPYAQGDILRGLPADAGGEPSFGLIITADCDIVQGKASDRLTYVEVVTSRAYLERLWIPDQLQRYVKKQVRVAAEGLGAVMRRSDLDFTLTEEQLLSWLATRQVDAIAKAVNRTGKPLDAKLIKNLNALRCAIGADVHDDQLSQWRALRGILGDDPERQQSDIATALGGGGGFPDFFLLPDLPAASGVGYVALLRFIRTVDADEIFSSEVDARIHDRPTALHRVGRLNDGIRFAVTQKLAFLFSRIGLPTHFEDASRSAAALAAESIFTGA</sequence>
<dbReference type="RefSeq" id="WP_183956389.1">
    <property type="nucleotide sequence ID" value="NZ_JACIEB010000009.1"/>
</dbReference>
<evidence type="ECO:0000313" key="1">
    <source>
        <dbReference type="EMBL" id="MBB3983446.1"/>
    </source>
</evidence>
<name>A0A7W6GPK0_9SPHN</name>
<dbReference type="EMBL" id="JACIEB010000009">
    <property type="protein sequence ID" value="MBB3983446.1"/>
    <property type="molecule type" value="Genomic_DNA"/>
</dbReference>
<proteinExistence type="predicted"/>
<accession>A0A7W6GPK0</accession>
<keyword evidence="2" id="KW-1185">Reference proteome</keyword>
<protein>
    <submittedName>
        <fullName evidence="1">Uncharacterized protein</fullName>
    </submittedName>
</protein>